<dbReference type="OrthoDB" id="285536at2759"/>
<name>A0A8S1YBQ6_PAROT</name>
<keyword evidence="2" id="KW-1185">Reference proteome</keyword>
<dbReference type="AlphaFoldDB" id="A0A8S1YBQ6"/>
<dbReference type="EMBL" id="CAJJDP010000148">
    <property type="protein sequence ID" value="CAD8209252.1"/>
    <property type="molecule type" value="Genomic_DNA"/>
</dbReference>
<accession>A0A8S1YBQ6</accession>
<proteinExistence type="predicted"/>
<comment type="caution">
    <text evidence="1">The sequence shown here is derived from an EMBL/GenBank/DDBJ whole genome shotgun (WGS) entry which is preliminary data.</text>
</comment>
<gene>
    <name evidence="1" type="ORF">POCTA_138.1.T1460129</name>
</gene>
<dbReference type="Proteomes" id="UP000683925">
    <property type="component" value="Unassembled WGS sequence"/>
</dbReference>
<evidence type="ECO:0000313" key="2">
    <source>
        <dbReference type="Proteomes" id="UP000683925"/>
    </source>
</evidence>
<evidence type="ECO:0000313" key="1">
    <source>
        <dbReference type="EMBL" id="CAD8209252.1"/>
    </source>
</evidence>
<reference evidence="1" key="1">
    <citation type="submission" date="2021-01" db="EMBL/GenBank/DDBJ databases">
        <authorList>
            <consortium name="Genoscope - CEA"/>
            <person name="William W."/>
        </authorList>
    </citation>
    <scope>NUCLEOTIDE SEQUENCE</scope>
</reference>
<protein>
    <submittedName>
        <fullName evidence="1">Uncharacterized protein</fullName>
    </submittedName>
</protein>
<organism evidence="1 2">
    <name type="scientific">Paramecium octaurelia</name>
    <dbReference type="NCBI Taxonomy" id="43137"/>
    <lineage>
        <taxon>Eukaryota</taxon>
        <taxon>Sar</taxon>
        <taxon>Alveolata</taxon>
        <taxon>Ciliophora</taxon>
        <taxon>Intramacronucleata</taxon>
        <taxon>Oligohymenophorea</taxon>
        <taxon>Peniculida</taxon>
        <taxon>Parameciidae</taxon>
        <taxon>Paramecium</taxon>
    </lineage>
</organism>
<sequence>MLFEYYNRLIFKVLKREPHEEIPFSAIKDVTHYINKEDLDLLCMFCGTDI</sequence>